<keyword evidence="2" id="KW-0436">Ligase</keyword>
<gene>
    <name evidence="2" type="ORF">DCF82_12565</name>
</gene>
<organism evidence="2 3">
    <name type="scientific">Marinobacter nauticus</name>
    <name type="common">Marinobacter hydrocarbonoclasticus</name>
    <name type="synonym">Marinobacter aquaeolei</name>
    <dbReference type="NCBI Taxonomy" id="2743"/>
    <lineage>
        <taxon>Bacteria</taxon>
        <taxon>Pseudomonadati</taxon>
        <taxon>Pseudomonadota</taxon>
        <taxon>Gammaproteobacteria</taxon>
        <taxon>Pseudomonadales</taxon>
        <taxon>Marinobacteraceae</taxon>
        <taxon>Marinobacter</taxon>
    </lineage>
</organism>
<dbReference type="PANTHER" id="PTHR43445">
    <property type="entry name" value="UDP-N-ACETYLMURAMATE--L-ALANINE LIGASE-RELATED"/>
    <property type="match status" value="1"/>
</dbReference>
<dbReference type="PANTHER" id="PTHR43445:SF5">
    <property type="entry name" value="UDP-N-ACETYLMURAMATE--L-ALANYL-GAMMA-D-GLUTAMYL-MESO-2,6-DIAMINOHEPTANDIOATE LIGASE"/>
    <property type="match status" value="1"/>
</dbReference>
<dbReference type="Pfam" id="PF02875">
    <property type="entry name" value="Mur_ligase_C"/>
    <property type="match status" value="1"/>
</dbReference>
<dbReference type="InterPro" id="IPR004101">
    <property type="entry name" value="Mur_ligase_C"/>
</dbReference>
<evidence type="ECO:0000313" key="2">
    <source>
        <dbReference type="EMBL" id="HAC28630.1"/>
    </source>
</evidence>
<sequence length="159" mass="17724">HAVAALCRFSGVKRRMELVGEIGGVRVYDDFAHHPTAIASTLEGLRNRVGDEPILAIIEPRSNTMKQGVHKQTLIPSAALADRVLWGNLSDMDWLPELVDSWRAEYGELDHHRVETSVEQLIEKTLEGLPETCHIVIMSNGGFGGIHRKLLAELEKRRG</sequence>
<reference evidence="2 3" key="1">
    <citation type="journal article" date="2018" name="Nat. Biotechnol.">
        <title>A standardized bacterial taxonomy based on genome phylogeny substantially revises the tree of life.</title>
        <authorList>
            <person name="Parks D.H."/>
            <person name="Chuvochina M."/>
            <person name="Waite D.W."/>
            <person name="Rinke C."/>
            <person name="Skarshewski A."/>
            <person name="Chaumeil P.A."/>
            <person name="Hugenholtz P."/>
        </authorList>
    </citation>
    <scope>NUCLEOTIDE SEQUENCE [LARGE SCALE GENOMIC DNA]</scope>
    <source>
        <strain evidence="2">UBA9049</strain>
    </source>
</reference>
<feature type="non-terminal residue" evidence="2">
    <location>
        <position position="1"/>
    </location>
</feature>
<dbReference type="AlphaFoldDB" id="A0A3B8WJH8"/>
<feature type="domain" description="Mur ligase C-terminal" evidence="1">
    <location>
        <begin position="14"/>
        <end position="140"/>
    </location>
</feature>
<dbReference type="InterPro" id="IPR050061">
    <property type="entry name" value="MurCDEF_pg_biosynth"/>
</dbReference>
<dbReference type="InterPro" id="IPR036615">
    <property type="entry name" value="Mur_ligase_C_dom_sf"/>
</dbReference>
<accession>A0A3B8WJH8</accession>
<dbReference type="SUPFAM" id="SSF53244">
    <property type="entry name" value="MurD-like peptide ligases, peptide-binding domain"/>
    <property type="match status" value="1"/>
</dbReference>
<name>A0A3B8WJH8_MARNT</name>
<evidence type="ECO:0000259" key="1">
    <source>
        <dbReference type="Pfam" id="PF02875"/>
    </source>
</evidence>
<proteinExistence type="predicted"/>
<comment type="caution">
    <text evidence="2">The sequence shown here is derived from an EMBL/GenBank/DDBJ whole genome shotgun (WGS) entry which is preliminary data.</text>
</comment>
<dbReference type="Proteomes" id="UP000261325">
    <property type="component" value="Unassembled WGS sequence"/>
</dbReference>
<evidence type="ECO:0000313" key="3">
    <source>
        <dbReference type="Proteomes" id="UP000261325"/>
    </source>
</evidence>
<dbReference type="Gene3D" id="3.90.190.20">
    <property type="entry name" value="Mur ligase, C-terminal domain"/>
    <property type="match status" value="1"/>
</dbReference>
<dbReference type="GO" id="GO:0016881">
    <property type="term" value="F:acid-amino acid ligase activity"/>
    <property type="evidence" value="ECO:0007669"/>
    <property type="project" value="InterPro"/>
</dbReference>
<protein>
    <submittedName>
        <fullName evidence="2">UDP-N-acetylmuramate:L-alanyl-gamma-D-glutamyl-meso-diaminopimelate ligase</fullName>
    </submittedName>
</protein>
<dbReference type="EMBL" id="DLYI01000162">
    <property type="protein sequence ID" value="HAC28630.1"/>
    <property type="molecule type" value="Genomic_DNA"/>
</dbReference>